<protein>
    <recommendedName>
        <fullName evidence="1">Reverse transcriptase N-terminal domain-containing protein</fullName>
    </recommendedName>
</protein>
<sequence>MNTETRVESQAVSASSRPERWHAINWRKTSEAVRKLQVRIAKAAQRQEWRRVKALQRMLTRSLAAKALAVRRVTENRGRDTPGSGWKVMEYPENQMGGHLRYEENRISP</sequence>
<evidence type="ECO:0000259" key="1">
    <source>
        <dbReference type="Pfam" id="PF13655"/>
    </source>
</evidence>
<evidence type="ECO:0000313" key="2">
    <source>
        <dbReference type="EMBL" id="SUI04506.1"/>
    </source>
</evidence>
<dbReference type="EMBL" id="UGYB01000001">
    <property type="protein sequence ID" value="SUI04506.1"/>
    <property type="molecule type" value="Genomic_DNA"/>
</dbReference>
<dbReference type="Pfam" id="PF13655">
    <property type="entry name" value="RVT_N"/>
    <property type="match status" value="1"/>
</dbReference>
<name>A0A379XVG0_SALER</name>
<dbReference type="AlphaFoldDB" id="A0A379XVG0"/>
<reference evidence="2 3" key="1">
    <citation type="submission" date="2018-06" db="EMBL/GenBank/DDBJ databases">
        <authorList>
            <consortium name="Pathogen Informatics"/>
            <person name="Doyle S."/>
        </authorList>
    </citation>
    <scope>NUCLEOTIDE SEQUENCE [LARGE SCALE GENOMIC DNA]</scope>
    <source>
        <strain evidence="2 3">NCTC12420</strain>
    </source>
</reference>
<gene>
    <name evidence="2" type="ORF">NCTC12420_04363</name>
</gene>
<accession>A0A379XVG0</accession>
<proteinExistence type="predicted"/>
<dbReference type="InterPro" id="IPR025960">
    <property type="entry name" value="RVT_N"/>
</dbReference>
<organism evidence="2 3">
    <name type="scientific">Salmonella enterica subsp. indica</name>
    <dbReference type="NCBI Taxonomy" id="59207"/>
    <lineage>
        <taxon>Bacteria</taxon>
        <taxon>Pseudomonadati</taxon>
        <taxon>Pseudomonadota</taxon>
        <taxon>Gammaproteobacteria</taxon>
        <taxon>Enterobacterales</taxon>
        <taxon>Enterobacteriaceae</taxon>
        <taxon>Salmonella</taxon>
    </lineage>
</organism>
<feature type="domain" description="Reverse transcriptase N-terminal" evidence="1">
    <location>
        <begin position="21"/>
        <end position="95"/>
    </location>
</feature>
<dbReference type="Proteomes" id="UP000254220">
    <property type="component" value="Unassembled WGS sequence"/>
</dbReference>
<evidence type="ECO:0000313" key="3">
    <source>
        <dbReference type="Proteomes" id="UP000254220"/>
    </source>
</evidence>